<name>A0ABS5YD27_9GAMM</name>
<reference evidence="5 6" key="1">
    <citation type="journal article" date="2021" name="Genome Biol. Evol.">
        <title>The evolution of interdependence in a four-way mealybug symbiosis.</title>
        <authorList>
            <person name="Garber A.I."/>
            <person name="Kupper M."/>
            <person name="Laetsch D.R."/>
            <person name="Weldon S.R."/>
            <person name="Ladinsky M.S."/>
            <person name="Bjorkman P.J."/>
            <person name="McCutcheon J.P."/>
        </authorList>
    </citation>
    <scope>NUCLEOTIDE SEQUENCE [LARGE SCALE GENOMIC DNA]</scope>
    <source>
        <strain evidence="5">SOD</strain>
    </source>
</reference>
<evidence type="ECO:0000313" key="6">
    <source>
        <dbReference type="Proteomes" id="UP000811282"/>
    </source>
</evidence>
<gene>
    <name evidence="5" type="ORF">JZM24_13400</name>
</gene>
<dbReference type="PANTHER" id="PTHR30290">
    <property type="entry name" value="PERIPLASMIC BINDING COMPONENT OF ABC TRANSPORTER"/>
    <property type="match status" value="1"/>
</dbReference>
<evidence type="ECO:0000259" key="4">
    <source>
        <dbReference type="Pfam" id="PF00496"/>
    </source>
</evidence>
<dbReference type="InterPro" id="IPR000914">
    <property type="entry name" value="SBP_5_dom"/>
</dbReference>
<feature type="signal peptide" evidence="3">
    <location>
        <begin position="1"/>
        <end position="24"/>
    </location>
</feature>
<proteinExistence type="inferred from homology"/>
<dbReference type="InterPro" id="IPR039424">
    <property type="entry name" value="SBP_5"/>
</dbReference>
<evidence type="ECO:0000256" key="1">
    <source>
        <dbReference type="ARBA" id="ARBA00005695"/>
    </source>
</evidence>
<accession>A0ABS5YD27</accession>
<evidence type="ECO:0000313" key="5">
    <source>
        <dbReference type="EMBL" id="MBT9432878.1"/>
    </source>
</evidence>
<dbReference type="SUPFAM" id="SSF53850">
    <property type="entry name" value="Periplasmic binding protein-like II"/>
    <property type="match status" value="1"/>
</dbReference>
<protein>
    <recommendedName>
        <fullName evidence="4">Solute-binding protein family 5 domain-containing protein</fullName>
    </recommendedName>
</protein>
<dbReference type="Gene3D" id="3.40.190.10">
    <property type="entry name" value="Periplasmic binding protein-like II"/>
    <property type="match status" value="1"/>
</dbReference>
<comment type="similarity">
    <text evidence="1">Belongs to the bacterial solute-binding protein 5 family.</text>
</comment>
<dbReference type="Proteomes" id="UP000811282">
    <property type="component" value="Unassembled WGS sequence"/>
</dbReference>
<keyword evidence="2 3" id="KW-0732">Signal</keyword>
<feature type="chain" id="PRO_5045914322" description="Solute-binding protein family 5 domain-containing protein" evidence="3">
    <location>
        <begin position="25"/>
        <end position="199"/>
    </location>
</feature>
<keyword evidence="6" id="KW-1185">Reference proteome</keyword>
<evidence type="ECO:0000256" key="2">
    <source>
        <dbReference type="ARBA" id="ARBA00022729"/>
    </source>
</evidence>
<dbReference type="Pfam" id="PF00496">
    <property type="entry name" value="SBP_bac_5"/>
    <property type="match status" value="1"/>
</dbReference>
<evidence type="ECO:0000256" key="3">
    <source>
        <dbReference type="SAM" id="SignalP"/>
    </source>
</evidence>
<dbReference type="EMBL" id="JAFJYC010000002">
    <property type="protein sequence ID" value="MBT9432878.1"/>
    <property type="molecule type" value="Genomic_DNA"/>
</dbReference>
<comment type="caution">
    <text evidence="5">The sequence shown here is derived from an EMBL/GenBank/DDBJ whole genome shotgun (WGS) entry which is preliminary data.</text>
</comment>
<organism evidence="5 6">
    <name type="scientific">Candidatus Sodalis endolongispinus</name>
    <dbReference type="NCBI Taxonomy" id="2812662"/>
    <lineage>
        <taxon>Bacteria</taxon>
        <taxon>Pseudomonadati</taxon>
        <taxon>Pseudomonadota</taxon>
        <taxon>Gammaproteobacteria</taxon>
        <taxon>Enterobacterales</taxon>
        <taxon>Bruguierivoracaceae</taxon>
        <taxon>Sodalis</taxon>
    </lineage>
</organism>
<sequence>MSKLLRTILLACLTVGAFSNGALAAASKGGVIDVATIGEPPTLDPMVSSADLVGTISQHIFETLYTFDSQWGLVPLLAQSMPTISPDGKTYLIPLRHGVKFHDGSAMTARDVQASLERWMRIANRGRQTANVVDSLSVPDDFSIKITLKQPYAPLLALLALNNSAAVVLPARLTTQDPLREFIGTGPYRLQAHVTDQYI</sequence>
<feature type="domain" description="Solute-binding protein family 5" evidence="4">
    <location>
        <begin position="73"/>
        <end position="199"/>
    </location>
</feature>
<dbReference type="PANTHER" id="PTHR30290:SF38">
    <property type="entry name" value="D,D-DIPEPTIDE-BINDING PERIPLASMIC PROTEIN DDPA-RELATED"/>
    <property type="match status" value="1"/>
</dbReference>